<dbReference type="PRINTS" id="PR00075">
    <property type="entry name" value="FACDDSATRASE"/>
</dbReference>
<organism evidence="14 15">
    <name type="scientific">Candidatus Liptonbacteria bacterium CG11_big_fil_rev_8_21_14_0_20_35_14</name>
    <dbReference type="NCBI Taxonomy" id="1974634"/>
    <lineage>
        <taxon>Bacteria</taxon>
        <taxon>Candidatus Liptoniibacteriota</taxon>
    </lineage>
</organism>
<keyword evidence="3" id="KW-0444">Lipid biosynthesis</keyword>
<keyword evidence="10 12" id="KW-0472">Membrane</keyword>
<keyword evidence="6 12" id="KW-1133">Transmembrane helix</keyword>
<evidence type="ECO:0000256" key="5">
    <source>
        <dbReference type="ARBA" id="ARBA00022832"/>
    </source>
</evidence>
<sequence>MKVRMEGPHIIIEYGQDEIYLFHSIPFGVVHLIGILGSVLFWYFFGVKWYYFLCTFFVYGIIMSGVTIGYHRYFSHHSFETSRWFQLFIAFWAMISTQKGILWWATTHIEHHIYSDKKGDPHSPHISSFWFSHFIWILTKRSDEINLEKRIKYFYKFKELRWLNDNHLWPSIIFGDLIFSLTLFISNSFIEATGMLLIGFFLPIVLCYHLTFCINSVAHVWGRKKFNTGDESRNNWLLALFTFGEGWHNNHHHKQGRARQGIEWYEIDISYYIIFLMGKVKLINSIKT</sequence>
<comment type="similarity">
    <text evidence="2">Belongs to the fatty acid desaturase type 2 family.</text>
</comment>
<keyword evidence="5" id="KW-0276">Fatty acid metabolism</keyword>
<evidence type="ECO:0000256" key="12">
    <source>
        <dbReference type="SAM" id="Phobius"/>
    </source>
</evidence>
<accession>A0A2H0N8P9</accession>
<keyword evidence="8" id="KW-0408">Iron</keyword>
<feature type="domain" description="Fatty acid desaturase" evidence="13">
    <location>
        <begin position="49"/>
        <end position="265"/>
    </location>
</feature>
<evidence type="ECO:0000256" key="4">
    <source>
        <dbReference type="ARBA" id="ARBA00022692"/>
    </source>
</evidence>
<evidence type="ECO:0000259" key="13">
    <source>
        <dbReference type="Pfam" id="PF00487"/>
    </source>
</evidence>
<feature type="transmembrane region" description="Helical" evidence="12">
    <location>
        <begin position="196"/>
        <end position="218"/>
    </location>
</feature>
<keyword evidence="11" id="KW-0275">Fatty acid biosynthesis</keyword>
<dbReference type="GO" id="GO:0006633">
    <property type="term" value="P:fatty acid biosynthetic process"/>
    <property type="evidence" value="ECO:0007669"/>
    <property type="project" value="UniProtKB-KW"/>
</dbReference>
<dbReference type="Proteomes" id="UP000229893">
    <property type="component" value="Unassembled WGS sequence"/>
</dbReference>
<dbReference type="Pfam" id="PF00487">
    <property type="entry name" value="FA_desaturase"/>
    <property type="match status" value="1"/>
</dbReference>
<dbReference type="InterPro" id="IPR005804">
    <property type="entry name" value="FA_desaturase_dom"/>
</dbReference>
<dbReference type="InterPro" id="IPR015876">
    <property type="entry name" value="Acyl-CoA_DS"/>
</dbReference>
<evidence type="ECO:0000256" key="8">
    <source>
        <dbReference type="ARBA" id="ARBA00023004"/>
    </source>
</evidence>
<dbReference type="GO" id="GO:0016020">
    <property type="term" value="C:membrane"/>
    <property type="evidence" value="ECO:0007669"/>
    <property type="project" value="UniProtKB-SubCell"/>
</dbReference>
<proteinExistence type="inferred from homology"/>
<evidence type="ECO:0000256" key="11">
    <source>
        <dbReference type="ARBA" id="ARBA00023160"/>
    </source>
</evidence>
<evidence type="ECO:0000313" key="14">
    <source>
        <dbReference type="EMBL" id="PIR05260.1"/>
    </source>
</evidence>
<name>A0A2H0N8P9_9BACT</name>
<keyword evidence="4 12" id="KW-0812">Transmembrane</keyword>
<dbReference type="EMBL" id="PCWO01000001">
    <property type="protein sequence ID" value="PIR05260.1"/>
    <property type="molecule type" value="Genomic_DNA"/>
</dbReference>
<feature type="transmembrane region" description="Helical" evidence="12">
    <location>
        <begin position="168"/>
        <end position="190"/>
    </location>
</feature>
<dbReference type="AlphaFoldDB" id="A0A2H0N8P9"/>
<evidence type="ECO:0000256" key="10">
    <source>
        <dbReference type="ARBA" id="ARBA00023136"/>
    </source>
</evidence>
<dbReference type="PANTHER" id="PTHR11351">
    <property type="entry name" value="ACYL-COA DESATURASE"/>
    <property type="match status" value="1"/>
</dbReference>
<comment type="subcellular location">
    <subcellularLocation>
        <location evidence="1">Membrane</location>
        <topology evidence="1">Multi-pass membrane protein</topology>
    </subcellularLocation>
</comment>
<evidence type="ECO:0000256" key="2">
    <source>
        <dbReference type="ARBA" id="ARBA00008749"/>
    </source>
</evidence>
<feature type="transmembrane region" description="Helical" evidence="12">
    <location>
        <begin position="20"/>
        <end position="43"/>
    </location>
</feature>
<reference evidence="14 15" key="1">
    <citation type="submission" date="2017-09" db="EMBL/GenBank/DDBJ databases">
        <title>Depth-based differentiation of microbial function through sediment-hosted aquifers and enrichment of novel symbionts in the deep terrestrial subsurface.</title>
        <authorList>
            <person name="Probst A.J."/>
            <person name="Ladd B."/>
            <person name="Jarett J.K."/>
            <person name="Geller-Mcgrath D.E."/>
            <person name="Sieber C.M."/>
            <person name="Emerson J.B."/>
            <person name="Anantharaman K."/>
            <person name="Thomas B.C."/>
            <person name="Malmstrom R."/>
            <person name="Stieglmeier M."/>
            <person name="Klingl A."/>
            <person name="Woyke T."/>
            <person name="Ryan C.M."/>
            <person name="Banfield J.F."/>
        </authorList>
    </citation>
    <scope>NUCLEOTIDE SEQUENCE [LARGE SCALE GENOMIC DNA]</scope>
    <source>
        <strain evidence="14">CG11_big_fil_rev_8_21_14_0_20_35_14</strain>
    </source>
</reference>
<keyword evidence="7" id="KW-0560">Oxidoreductase</keyword>
<evidence type="ECO:0000256" key="6">
    <source>
        <dbReference type="ARBA" id="ARBA00022989"/>
    </source>
</evidence>
<evidence type="ECO:0000256" key="3">
    <source>
        <dbReference type="ARBA" id="ARBA00022516"/>
    </source>
</evidence>
<evidence type="ECO:0000313" key="15">
    <source>
        <dbReference type="Proteomes" id="UP000229893"/>
    </source>
</evidence>
<feature type="transmembrane region" description="Helical" evidence="12">
    <location>
        <begin position="85"/>
        <end position="105"/>
    </location>
</feature>
<dbReference type="GO" id="GO:0016717">
    <property type="term" value="F:oxidoreductase activity, acting on paired donors, with oxidation of a pair of donors resulting in the reduction of molecular oxygen to two molecules of water"/>
    <property type="evidence" value="ECO:0007669"/>
    <property type="project" value="InterPro"/>
</dbReference>
<evidence type="ECO:0000256" key="9">
    <source>
        <dbReference type="ARBA" id="ARBA00023098"/>
    </source>
</evidence>
<comment type="caution">
    <text evidence="14">The sequence shown here is derived from an EMBL/GenBank/DDBJ whole genome shotgun (WGS) entry which is preliminary data.</text>
</comment>
<keyword evidence="9" id="KW-0443">Lipid metabolism</keyword>
<gene>
    <name evidence="14" type="ORF">COV57_00025</name>
</gene>
<feature type="transmembrane region" description="Helical" evidence="12">
    <location>
        <begin position="49"/>
        <end position="73"/>
    </location>
</feature>
<evidence type="ECO:0000256" key="1">
    <source>
        <dbReference type="ARBA" id="ARBA00004141"/>
    </source>
</evidence>
<dbReference type="PANTHER" id="PTHR11351:SF31">
    <property type="entry name" value="DESATURASE 1, ISOFORM A-RELATED"/>
    <property type="match status" value="1"/>
</dbReference>
<evidence type="ECO:0000256" key="7">
    <source>
        <dbReference type="ARBA" id="ARBA00023002"/>
    </source>
</evidence>
<dbReference type="CDD" id="cd03505">
    <property type="entry name" value="Delta9-FADS-like"/>
    <property type="match status" value="1"/>
</dbReference>
<protein>
    <submittedName>
        <fullName evidence="14">Acyl-CoA desaturase</fullName>
    </submittedName>
</protein>